<accession>A0A183TY70</accession>
<proteinExistence type="predicted"/>
<dbReference type="InterPro" id="IPR003595">
    <property type="entry name" value="Tyr_Pase_cat"/>
</dbReference>
<evidence type="ECO:0000259" key="2">
    <source>
        <dbReference type="PROSITE" id="PS50055"/>
    </source>
</evidence>
<evidence type="ECO:0000256" key="1">
    <source>
        <dbReference type="SAM" id="MobiDB-lite"/>
    </source>
</evidence>
<dbReference type="PRINTS" id="PR00700">
    <property type="entry name" value="PRTYPHPHTASE"/>
</dbReference>
<feature type="compositionally biased region" description="Low complexity" evidence="1">
    <location>
        <begin position="500"/>
        <end position="515"/>
    </location>
</feature>
<feature type="domain" description="Tyrosine-protein phosphatase" evidence="2">
    <location>
        <begin position="61"/>
        <end position="314"/>
    </location>
</feature>
<feature type="compositionally biased region" description="Low complexity" evidence="1">
    <location>
        <begin position="8"/>
        <end position="22"/>
    </location>
</feature>
<dbReference type="InterPro" id="IPR052782">
    <property type="entry name" value="Oocyte-zygote_transition_reg"/>
</dbReference>
<feature type="domain" description="Tyrosine specific protein phosphatases" evidence="3">
    <location>
        <begin position="250"/>
        <end position="305"/>
    </location>
</feature>
<dbReference type="SMART" id="SM00194">
    <property type="entry name" value="PTPc"/>
    <property type="match status" value="1"/>
</dbReference>
<dbReference type="SMART" id="SM00404">
    <property type="entry name" value="PTPc_motif"/>
    <property type="match status" value="1"/>
</dbReference>
<dbReference type="InterPro" id="IPR000387">
    <property type="entry name" value="Tyr_Pase_dom"/>
</dbReference>
<evidence type="ECO:0000259" key="3">
    <source>
        <dbReference type="PROSITE" id="PS50056"/>
    </source>
</evidence>
<dbReference type="PROSITE" id="PS00383">
    <property type="entry name" value="TYR_PHOSPHATASE_1"/>
    <property type="match status" value="1"/>
</dbReference>
<evidence type="ECO:0000313" key="4">
    <source>
        <dbReference type="Proteomes" id="UP000050794"/>
    </source>
</evidence>
<name>A0A183TY70_TOXCA</name>
<sequence>LYRGEKLTSSTPTTSTTSTTSATSIVPTTTTAVINVKKPQTILAVMRAFAERTNAVGVEGLRGDFAKLQQRGPHPPKMSVTAQKQNRAKCRYFDIPCLDETRVILKPWPNTSGDFIHANWVGHELIDNKFICTQAPLDNTAGDFWRMLWQEKVDLILMLCRVTEAGKQKCALYWPNNVGETKTFCGITIKNEAIRNKDPDIWGTDMLVSYGGEQRKITHYQWITWPDKFVPQQLVVPFILLSLARTRKQPTIIHCSAGIGRTGTLVALEVVIRALMKGSDLSISDIIWSLRSQRSKFVQTEEQFLYMHYIVIQRLVNKGILPDRIASKFCRDYEHYYFSKTHMVQVPLPIFVRKRVVTQSKRRTVEKVPIMNTNEDANKVLDRRSKCLAINDETLAALRMSFDRRVRLLKAKKAPVAENAAAKEALKAPDSTDVVKAVKHTIEVMRQFQASMRLPDTMQQQYEQAIQALQTVQLITEQVKNGAPANADINTAASVEAANTSSQKSVTAVSTTTKTPVHASGQTKPSSDEPPNQARIIRAPSLVNPVPGTHQTTSPAPMTASTVPPATLPTISSNISLDKANEKGAEAKREDSPGNMVVEVNGTKENEEDEDFSAGYVFMQPEWANIYPAERKRAPETIEEYYADESLAKNTVIANLFT</sequence>
<keyword evidence="4" id="KW-1185">Reference proteome</keyword>
<dbReference type="InterPro" id="IPR029021">
    <property type="entry name" value="Prot-tyrosine_phosphatase-like"/>
</dbReference>
<dbReference type="WBParaSite" id="TCNE_0000118901-mRNA-1">
    <property type="protein sequence ID" value="TCNE_0000118901-mRNA-1"/>
    <property type="gene ID" value="TCNE_0000118901"/>
</dbReference>
<dbReference type="SUPFAM" id="SSF52799">
    <property type="entry name" value="(Phosphotyrosine protein) phosphatases II"/>
    <property type="match status" value="1"/>
</dbReference>
<dbReference type="InterPro" id="IPR000242">
    <property type="entry name" value="PTP_cat"/>
</dbReference>
<protein>
    <submittedName>
        <fullName evidence="5">Tyrosine-protein phosphatase non-receptor type 12</fullName>
    </submittedName>
</protein>
<feature type="region of interest" description="Disordered" evidence="1">
    <location>
        <begin position="498"/>
        <end position="533"/>
    </location>
</feature>
<dbReference type="CDD" id="cd00047">
    <property type="entry name" value="PTPc"/>
    <property type="match status" value="1"/>
</dbReference>
<organism evidence="4 5">
    <name type="scientific">Toxocara canis</name>
    <name type="common">Canine roundworm</name>
    <dbReference type="NCBI Taxonomy" id="6265"/>
    <lineage>
        <taxon>Eukaryota</taxon>
        <taxon>Metazoa</taxon>
        <taxon>Ecdysozoa</taxon>
        <taxon>Nematoda</taxon>
        <taxon>Chromadorea</taxon>
        <taxon>Rhabditida</taxon>
        <taxon>Spirurina</taxon>
        <taxon>Ascaridomorpha</taxon>
        <taxon>Ascaridoidea</taxon>
        <taxon>Toxocaridae</taxon>
        <taxon>Toxocara</taxon>
    </lineage>
</organism>
<feature type="region of interest" description="Disordered" evidence="1">
    <location>
        <begin position="542"/>
        <end position="561"/>
    </location>
</feature>
<feature type="region of interest" description="Disordered" evidence="1">
    <location>
        <begin position="1"/>
        <end position="22"/>
    </location>
</feature>
<feature type="compositionally biased region" description="Polar residues" evidence="1">
    <location>
        <begin position="549"/>
        <end position="561"/>
    </location>
</feature>
<dbReference type="AlphaFoldDB" id="A0A183TY70"/>
<reference evidence="5" key="1">
    <citation type="submission" date="2016-06" db="UniProtKB">
        <authorList>
            <consortium name="WormBaseParasite"/>
        </authorList>
    </citation>
    <scope>IDENTIFICATION</scope>
</reference>
<dbReference type="Proteomes" id="UP000050794">
    <property type="component" value="Unassembled WGS sequence"/>
</dbReference>
<dbReference type="PROSITE" id="PS50056">
    <property type="entry name" value="TYR_PHOSPHATASE_2"/>
    <property type="match status" value="1"/>
</dbReference>
<dbReference type="PROSITE" id="PS50055">
    <property type="entry name" value="TYR_PHOSPHATASE_PTP"/>
    <property type="match status" value="1"/>
</dbReference>
<evidence type="ECO:0000313" key="5">
    <source>
        <dbReference type="WBParaSite" id="TCNE_0000118901-mRNA-1"/>
    </source>
</evidence>
<dbReference type="PANTHER" id="PTHR46163">
    <property type="entry name" value="TYROSINE-PROTEIN PHOSPHATASE-RELATED"/>
    <property type="match status" value="1"/>
</dbReference>
<dbReference type="InterPro" id="IPR016130">
    <property type="entry name" value="Tyr_Pase_AS"/>
</dbReference>
<dbReference type="GO" id="GO:0004725">
    <property type="term" value="F:protein tyrosine phosphatase activity"/>
    <property type="evidence" value="ECO:0007669"/>
    <property type="project" value="InterPro"/>
</dbReference>
<dbReference type="Pfam" id="PF00102">
    <property type="entry name" value="Y_phosphatase"/>
    <property type="match status" value="1"/>
</dbReference>
<dbReference type="Gene3D" id="3.90.190.10">
    <property type="entry name" value="Protein tyrosine phosphatase superfamily"/>
    <property type="match status" value="1"/>
</dbReference>